<dbReference type="InterPro" id="IPR002872">
    <property type="entry name" value="Proline_DH_dom"/>
</dbReference>
<dbReference type="SUPFAM" id="SSF51730">
    <property type="entry name" value="FAD-linked oxidoreductase"/>
    <property type="match status" value="1"/>
</dbReference>
<dbReference type="InterPro" id="IPR015659">
    <property type="entry name" value="Proline_oxidase"/>
</dbReference>
<dbReference type="Proteomes" id="UP000231550">
    <property type="component" value="Unassembled WGS sequence"/>
</dbReference>
<comment type="caution">
    <text evidence="4">The sequence shown here is derived from an EMBL/GenBank/DDBJ whole genome shotgun (WGS) entry which is preliminary data.</text>
</comment>
<sequence length="432" mass="49937">MTEELERKIKGQGKRLLAAVSNKKPPIFQGLSGRILERCMRNVSFKTEILRFIENLPRLTTPETTMQYLNHHFREQRNQSLPWLVRLFLRAIRYNNKLIAIMADKFIRAETKKIARIFLLNNDSETARKTVKKMRREGFACTIDIIGESAVGEKEAATYRRLYYLLLTQLETAPPWKTLGNSDPNLDWGYAPKINIALKPSSLCSTLDPNDFEKSVESLCRCVEPILLKAMEIKAFVWIDMEQYRFKDITIEAYRRLRADSVFRDWPHFGIAIQSYLRDTDRDLSNLLNWAHDKYLPIAIRLVKGAYWDYEMDAARRTTTNPPVYTRKAESDAAFERHASIILDNHKICYLACASHNIRSIAAVIEMAEYLSVPKERYEFQVLYGMGELIGTAILRAGGHVRFYCPLGKPLAGIAYLVRRILENTASESIIR</sequence>
<evidence type="ECO:0000313" key="5">
    <source>
        <dbReference type="Proteomes" id="UP000231550"/>
    </source>
</evidence>
<dbReference type="GO" id="GO:0004657">
    <property type="term" value="F:proline dehydrogenase activity"/>
    <property type="evidence" value="ECO:0007669"/>
    <property type="project" value="InterPro"/>
</dbReference>
<feature type="domain" description="Proline dehydrogenase" evidence="2">
    <location>
        <begin position="127"/>
        <end position="431"/>
    </location>
</feature>
<keyword evidence="1" id="KW-0560">Oxidoreductase</keyword>
<dbReference type="EMBL" id="PCVN01000075">
    <property type="protein sequence ID" value="PIQ74300.1"/>
    <property type="molecule type" value="Genomic_DNA"/>
</dbReference>
<dbReference type="Pfam" id="PF01619">
    <property type="entry name" value="Pro_dh"/>
    <property type="match status" value="1"/>
</dbReference>
<evidence type="ECO:0000259" key="2">
    <source>
        <dbReference type="Pfam" id="PF01619"/>
    </source>
</evidence>
<dbReference type="AlphaFoldDB" id="A0A2H0KQ73"/>
<dbReference type="InterPro" id="IPR029041">
    <property type="entry name" value="FAD-linked_oxidoreductase-like"/>
</dbReference>
<evidence type="ECO:0000259" key="3">
    <source>
        <dbReference type="Pfam" id="PF18083"/>
    </source>
</evidence>
<name>A0A2H0KQ73_9BACT</name>
<evidence type="ECO:0000313" key="4">
    <source>
        <dbReference type="EMBL" id="PIQ74300.1"/>
    </source>
</evidence>
<accession>A0A2H0KQ73</accession>
<dbReference type="Pfam" id="PF18083">
    <property type="entry name" value="PutA_N"/>
    <property type="match status" value="1"/>
</dbReference>
<evidence type="ECO:0000256" key="1">
    <source>
        <dbReference type="ARBA" id="ARBA00023002"/>
    </source>
</evidence>
<dbReference type="PANTHER" id="PTHR13914:SF0">
    <property type="entry name" value="PROLINE DEHYDROGENASE 1, MITOCHONDRIAL"/>
    <property type="match status" value="1"/>
</dbReference>
<dbReference type="Gene3D" id="3.20.20.220">
    <property type="match status" value="1"/>
</dbReference>
<dbReference type="GO" id="GO:0071949">
    <property type="term" value="F:FAD binding"/>
    <property type="evidence" value="ECO:0007669"/>
    <property type="project" value="TreeGrafter"/>
</dbReference>
<dbReference type="PANTHER" id="PTHR13914">
    <property type="entry name" value="PROLINE OXIDASE"/>
    <property type="match status" value="1"/>
</dbReference>
<feature type="domain" description="Proline utilization A N-terminal" evidence="3">
    <location>
        <begin position="6"/>
        <end position="118"/>
    </location>
</feature>
<dbReference type="InterPro" id="IPR041514">
    <property type="entry name" value="PutA_N"/>
</dbReference>
<reference evidence="4 5" key="1">
    <citation type="submission" date="2017-09" db="EMBL/GenBank/DDBJ databases">
        <title>Depth-based differentiation of microbial function through sediment-hosted aquifers and enrichment of novel symbionts in the deep terrestrial subsurface.</title>
        <authorList>
            <person name="Probst A.J."/>
            <person name="Ladd B."/>
            <person name="Jarett J.K."/>
            <person name="Geller-Mcgrath D.E."/>
            <person name="Sieber C.M."/>
            <person name="Emerson J.B."/>
            <person name="Anantharaman K."/>
            <person name="Thomas B.C."/>
            <person name="Malmstrom R."/>
            <person name="Stieglmeier M."/>
            <person name="Klingl A."/>
            <person name="Woyke T."/>
            <person name="Ryan C.M."/>
            <person name="Banfield J.F."/>
        </authorList>
    </citation>
    <scope>NUCLEOTIDE SEQUENCE [LARGE SCALE GENOMIC DNA]</scope>
    <source>
        <strain evidence="4">CG11_big_fil_rev_8_21_14_0_20_44_10</strain>
    </source>
</reference>
<organism evidence="4 5">
    <name type="scientific">Candidatus Portnoybacteria bacterium CG11_big_fil_rev_8_21_14_0_20_44_10</name>
    <dbReference type="NCBI Taxonomy" id="1974818"/>
    <lineage>
        <taxon>Bacteria</taxon>
        <taxon>Candidatus Portnoyibacteriota</taxon>
    </lineage>
</organism>
<feature type="non-terminal residue" evidence="4">
    <location>
        <position position="432"/>
    </location>
</feature>
<gene>
    <name evidence="4" type="ORF">COV85_02915</name>
</gene>
<protein>
    <submittedName>
        <fullName evidence="4">1-pyrroline-5-carboxylate dehydrogenase</fullName>
    </submittedName>
</protein>
<proteinExistence type="predicted"/>
<dbReference type="GO" id="GO:0010133">
    <property type="term" value="P:L-proline catabolic process to L-glutamate"/>
    <property type="evidence" value="ECO:0007669"/>
    <property type="project" value="TreeGrafter"/>
</dbReference>